<keyword evidence="4" id="KW-0645">Protease</keyword>
<evidence type="ECO:0000256" key="11">
    <source>
        <dbReference type="SAM" id="MobiDB-lite"/>
    </source>
</evidence>
<gene>
    <name evidence="13" type="ORF">BT63DRAFT_417456</name>
</gene>
<dbReference type="InterPro" id="IPR028889">
    <property type="entry name" value="USP"/>
</dbReference>
<evidence type="ECO:0000256" key="5">
    <source>
        <dbReference type="ARBA" id="ARBA00022786"/>
    </source>
</evidence>
<evidence type="ECO:0000256" key="1">
    <source>
        <dbReference type="ARBA" id="ARBA00000707"/>
    </source>
</evidence>
<evidence type="ECO:0000313" key="13">
    <source>
        <dbReference type="EMBL" id="KAF2664911.1"/>
    </source>
</evidence>
<feature type="domain" description="USP" evidence="12">
    <location>
        <begin position="186"/>
        <end position="545"/>
    </location>
</feature>
<dbReference type="OrthoDB" id="289038at2759"/>
<dbReference type="GO" id="GO:0016579">
    <property type="term" value="P:protein deubiquitination"/>
    <property type="evidence" value="ECO:0007669"/>
    <property type="project" value="InterPro"/>
</dbReference>
<keyword evidence="9" id="KW-0804">Transcription</keyword>
<dbReference type="PANTHER" id="PTHR21646">
    <property type="entry name" value="UBIQUITIN CARBOXYL-TERMINAL HYDROLASE"/>
    <property type="match status" value="1"/>
</dbReference>
<dbReference type="SUPFAM" id="SSF54001">
    <property type="entry name" value="Cysteine proteinases"/>
    <property type="match status" value="1"/>
</dbReference>
<accession>A0A6A6U002</accession>
<sequence>MADVATATPKSLTSAPLASPKLVRNKSTLPASTGGCINASFGCNHIEEFHKAGENSFKTLRERYEEIIQVIRDKHPIVLQTCLNTKNVAITVLRPTFLCVQCPFIYSEEARKSHLDVKKHSFCCKVVNSRNGTLYCSNCEDYVYDPLFETIRLDNGRKRKFDEFSEDSRSVPPNSTHVPCRAIGLRGLYNMGNTCFMSAVIQSLLHNPLVKSFFLTDGHKTGELCEHDNCLSCSLDEIFTEFFSLEKTEGYGAVTLLMNSWKTAEAQNSELAGYKQQDAHEYMQFLINALHVTNGSLTSDCHCFFHETFYGCLRSDVICDKCNNKTTTDDPFLDLSLDLRTSQLKKKLNGENSKGAANESSMRLEECLKYYTSKEKLAAVDYTCKKCATQGVSTKQFTLLQLPPVLSIHLKRFSHLKDKSSKVTTPVKFPLVLDMMPYTTLYHSPETFTETSSSTTNGKTNGTTSDSSTGYSALLSQPREHWSPKLLSYDLATVIVHKGEMNSGHYVNYSREGKQWFLFDDSKVVLATEAEVLRAEAYILTYVVSDVGKWVAEDEGDGDD</sequence>
<dbReference type="PROSITE" id="PS50235">
    <property type="entry name" value="USP_3"/>
    <property type="match status" value="1"/>
</dbReference>
<keyword evidence="10" id="KW-0539">Nucleus</keyword>
<dbReference type="EMBL" id="MU004241">
    <property type="protein sequence ID" value="KAF2664911.1"/>
    <property type="molecule type" value="Genomic_DNA"/>
</dbReference>
<evidence type="ECO:0000256" key="8">
    <source>
        <dbReference type="ARBA" id="ARBA00023015"/>
    </source>
</evidence>
<keyword evidence="8" id="KW-0805">Transcription regulation</keyword>
<evidence type="ECO:0000256" key="3">
    <source>
        <dbReference type="ARBA" id="ARBA00012759"/>
    </source>
</evidence>
<comment type="catalytic activity">
    <reaction evidence="1">
        <text>Thiol-dependent hydrolysis of ester, thioester, amide, peptide and isopeptide bonds formed by the C-terminal Gly of ubiquitin (a 76-residue protein attached to proteins as an intracellular targeting signal).</text>
        <dbReference type="EC" id="3.4.19.12"/>
    </reaction>
</comment>
<dbReference type="AlphaFoldDB" id="A0A6A6U002"/>
<dbReference type="GO" id="GO:0004843">
    <property type="term" value="F:cysteine-type deubiquitinase activity"/>
    <property type="evidence" value="ECO:0007669"/>
    <property type="project" value="UniProtKB-EC"/>
</dbReference>
<dbReference type="Proteomes" id="UP000799302">
    <property type="component" value="Unassembled WGS sequence"/>
</dbReference>
<keyword evidence="7" id="KW-0788">Thiol protease</keyword>
<evidence type="ECO:0000256" key="10">
    <source>
        <dbReference type="ARBA" id="ARBA00023242"/>
    </source>
</evidence>
<dbReference type="GO" id="GO:0006508">
    <property type="term" value="P:proteolysis"/>
    <property type="evidence" value="ECO:0007669"/>
    <property type="project" value="UniProtKB-KW"/>
</dbReference>
<dbReference type="GO" id="GO:0005634">
    <property type="term" value="C:nucleus"/>
    <property type="evidence" value="ECO:0007669"/>
    <property type="project" value="UniProtKB-SubCell"/>
</dbReference>
<comment type="subcellular location">
    <subcellularLocation>
        <location evidence="2">Nucleus</location>
    </subcellularLocation>
</comment>
<proteinExistence type="predicted"/>
<evidence type="ECO:0000256" key="9">
    <source>
        <dbReference type="ARBA" id="ARBA00023163"/>
    </source>
</evidence>
<keyword evidence="5" id="KW-0833">Ubl conjugation pathway</keyword>
<dbReference type="Pfam" id="PF00443">
    <property type="entry name" value="UCH"/>
    <property type="match status" value="1"/>
</dbReference>
<name>A0A6A6U002_9PEZI</name>
<feature type="region of interest" description="Disordered" evidence="11">
    <location>
        <begin position="447"/>
        <end position="470"/>
    </location>
</feature>
<organism evidence="13 14">
    <name type="scientific">Microthyrium microscopicum</name>
    <dbReference type="NCBI Taxonomy" id="703497"/>
    <lineage>
        <taxon>Eukaryota</taxon>
        <taxon>Fungi</taxon>
        <taxon>Dikarya</taxon>
        <taxon>Ascomycota</taxon>
        <taxon>Pezizomycotina</taxon>
        <taxon>Dothideomycetes</taxon>
        <taxon>Dothideomycetes incertae sedis</taxon>
        <taxon>Microthyriales</taxon>
        <taxon>Microthyriaceae</taxon>
        <taxon>Microthyrium</taxon>
    </lineage>
</organism>
<evidence type="ECO:0000259" key="12">
    <source>
        <dbReference type="PROSITE" id="PS50235"/>
    </source>
</evidence>
<dbReference type="PANTHER" id="PTHR21646:SF33">
    <property type="entry name" value="UBIQUITIN CARBOXYL-TERMINAL HYDROLASE 22"/>
    <property type="match status" value="1"/>
</dbReference>
<dbReference type="InterPro" id="IPR013083">
    <property type="entry name" value="Znf_RING/FYVE/PHD"/>
</dbReference>
<evidence type="ECO:0000256" key="4">
    <source>
        <dbReference type="ARBA" id="ARBA00022670"/>
    </source>
</evidence>
<protein>
    <recommendedName>
        <fullName evidence="3">ubiquitinyl hydrolase 1</fullName>
        <ecNumber evidence="3">3.4.19.12</ecNumber>
    </recommendedName>
</protein>
<dbReference type="InterPro" id="IPR018200">
    <property type="entry name" value="USP_CS"/>
</dbReference>
<dbReference type="InterPro" id="IPR038765">
    <property type="entry name" value="Papain-like_cys_pep_sf"/>
</dbReference>
<evidence type="ECO:0000256" key="2">
    <source>
        <dbReference type="ARBA" id="ARBA00004123"/>
    </source>
</evidence>
<reference evidence="13" key="1">
    <citation type="journal article" date="2020" name="Stud. Mycol.">
        <title>101 Dothideomycetes genomes: a test case for predicting lifestyles and emergence of pathogens.</title>
        <authorList>
            <person name="Haridas S."/>
            <person name="Albert R."/>
            <person name="Binder M."/>
            <person name="Bloem J."/>
            <person name="Labutti K."/>
            <person name="Salamov A."/>
            <person name="Andreopoulos B."/>
            <person name="Baker S."/>
            <person name="Barry K."/>
            <person name="Bills G."/>
            <person name="Bluhm B."/>
            <person name="Cannon C."/>
            <person name="Castanera R."/>
            <person name="Culley D."/>
            <person name="Daum C."/>
            <person name="Ezra D."/>
            <person name="Gonzalez J."/>
            <person name="Henrissat B."/>
            <person name="Kuo A."/>
            <person name="Liang C."/>
            <person name="Lipzen A."/>
            <person name="Lutzoni F."/>
            <person name="Magnuson J."/>
            <person name="Mondo S."/>
            <person name="Nolan M."/>
            <person name="Ohm R."/>
            <person name="Pangilinan J."/>
            <person name="Park H.-J."/>
            <person name="Ramirez L."/>
            <person name="Alfaro M."/>
            <person name="Sun H."/>
            <person name="Tritt A."/>
            <person name="Yoshinaga Y."/>
            <person name="Zwiers L.-H."/>
            <person name="Turgeon B."/>
            <person name="Goodwin S."/>
            <person name="Spatafora J."/>
            <person name="Crous P."/>
            <person name="Grigoriev I."/>
        </authorList>
    </citation>
    <scope>NUCLEOTIDE SEQUENCE</scope>
    <source>
        <strain evidence="13">CBS 115976</strain>
    </source>
</reference>
<keyword evidence="14" id="KW-1185">Reference proteome</keyword>
<dbReference type="EC" id="3.4.19.12" evidence="3"/>
<evidence type="ECO:0000256" key="6">
    <source>
        <dbReference type="ARBA" id="ARBA00022801"/>
    </source>
</evidence>
<evidence type="ECO:0000313" key="14">
    <source>
        <dbReference type="Proteomes" id="UP000799302"/>
    </source>
</evidence>
<dbReference type="Gene3D" id="3.90.70.10">
    <property type="entry name" value="Cysteine proteinases"/>
    <property type="match status" value="1"/>
</dbReference>
<evidence type="ECO:0000256" key="7">
    <source>
        <dbReference type="ARBA" id="ARBA00022807"/>
    </source>
</evidence>
<dbReference type="InterPro" id="IPR001394">
    <property type="entry name" value="Peptidase_C19_UCH"/>
</dbReference>
<dbReference type="InterPro" id="IPR050185">
    <property type="entry name" value="Ub_carboxyl-term_hydrolase"/>
</dbReference>
<dbReference type="Gene3D" id="3.30.40.10">
    <property type="entry name" value="Zinc/RING finger domain, C3HC4 (zinc finger)"/>
    <property type="match status" value="1"/>
</dbReference>
<dbReference type="PROSITE" id="PS00972">
    <property type="entry name" value="USP_1"/>
    <property type="match status" value="1"/>
</dbReference>
<keyword evidence="6" id="KW-0378">Hydrolase</keyword>